<feature type="chain" id="PRO_5047106736" evidence="1">
    <location>
        <begin position="29"/>
        <end position="413"/>
    </location>
</feature>
<comment type="caution">
    <text evidence="2">The sequence shown here is derived from an EMBL/GenBank/DDBJ whole genome shotgun (WGS) entry which is preliminary data.</text>
</comment>
<dbReference type="InterPro" id="IPR018759">
    <property type="entry name" value="BBP2_2"/>
</dbReference>
<proteinExistence type="predicted"/>
<dbReference type="SUPFAM" id="SSF56935">
    <property type="entry name" value="Porins"/>
    <property type="match status" value="1"/>
</dbReference>
<dbReference type="Proteomes" id="UP001595904">
    <property type="component" value="Unassembled WGS sequence"/>
</dbReference>
<dbReference type="RefSeq" id="WP_380596280.1">
    <property type="nucleotide sequence ID" value="NZ_JBHSDU010000003.1"/>
</dbReference>
<accession>A0ABV8SRM5</accession>
<organism evidence="2 3">
    <name type="scientific">Steroidobacter flavus</name>
    <dbReference type="NCBI Taxonomy" id="1842136"/>
    <lineage>
        <taxon>Bacteria</taxon>
        <taxon>Pseudomonadati</taxon>
        <taxon>Pseudomonadota</taxon>
        <taxon>Gammaproteobacteria</taxon>
        <taxon>Steroidobacterales</taxon>
        <taxon>Steroidobacteraceae</taxon>
        <taxon>Steroidobacter</taxon>
    </lineage>
</organism>
<protein>
    <submittedName>
        <fullName evidence="2">Outer membrane beta-barrel protein</fullName>
    </submittedName>
</protein>
<keyword evidence="1" id="KW-0732">Signal</keyword>
<dbReference type="EMBL" id="JBHSDU010000003">
    <property type="protein sequence ID" value="MFC4309218.1"/>
    <property type="molecule type" value="Genomic_DNA"/>
</dbReference>
<evidence type="ECO:0000256" key="1">
    <source>
        <dbReference type="SAM" id="SignalP"/>
    </source>
</evidence>
<gene>
    <name evidence="2" type="ORF">ACFPN2_09015</name>
</gene>
<name>A0ABV8SRM5_9GAMM</name>
<evidence type="ECO:0000313" key="3">
    <source>
        <dbReference type="Proteomes" id="UP001595904"/>
    </source>
</evidence>
<feature type="signal peptide" evidence="1">
    <location>
        <begin position="1"/>
        <end position="28"/>
    </location>
</feature>
<dbReference type="Pfam" id="PF10082">
    <property type="entry name" value="BBP2_2"/>
    <property type="match status" value="1"/>
</dbReference>
<keyword evidence="3" id="KW-1185">Reference proteome</keyword>
<sequence>MTAKGTIIRRNTICLAAVSTVLCNAALAAQPDEKKEEHLYLSEQYLYDDNLFRKADSTDLGVVAGESEPAREDYINKITLGLGNDFHMGQQTLRLKGRVFDTRYQDNDYLDYTGGDASASFDFHALTALSGRLSASYDRTLADFANTLGTQRDIIEGTNYSAMLRWAIGPRWSVSASGGRIETEHDLDIRRSENLEANMGRVSIDYATPSFHSFGVEYRYIDAKFPNAIVAPDATASDSDYEENAALARFTYTATVRTQFRVSAGYVERERPANPEGRYSGDTWRAEIDWKPREKFSMLLAAWSELKAYTDAESDYFISDGYSLSPTWSPTEKLSFALTASYEDQEYLNTRDLELVNGKRNDDVLTGLFTFTYKPRDQLAFELSYRGSDRDSNRVARRYDAQVAGIAVRWSVF</sequence>
<reference evidence="3" key="1">
    <citation type="journal article" date="2019" name="Int. J. Syst. Evol. Microbiol.">
        <title>The Global Catalogue of Microorganisms (GCM) 10K type strain sequencing project: providing services to taxonomists for standard genome sequencing and annotation.</title>
        <authorList>
            <consortium name="The Broad Institute Genomics Platform"/>
            <consortium name="The Broad Institute Genome Sequencing Center for Infectious Disease"/>
            <person name="Wu L."/>
            <person name="Ma J."/>
        </authorList>
    </citation>
    <scope>NUCLEOTIDE SEQUENCE [LARGE SCALE GENOMIC DNA]</scope>
    <source>
        <strain evidence="3">CGMCC 1.10759</strain>
    </source>
</reference>
<evidence type="ECO:0000313" key="2">
    <source>
        <dbReference type="EMBL" id="MFC4309218.1"/>
    </source>
</evidence>